<evidence type="ECO:0000313" key="4">
    <source>
        <dbReference type="Proteomes" id="UP000503264"/>
    </source>
</evidence>
<evidence type="ECO:0000313" key="3">
    <source>
        <dbReference type="EMBL" id="QCD45338.1"/>
    </source>
</evidence>
<sequence length="376" mass="42717">MKIFIIGSISSMMINFRRELIVELVSQNHEVYCLTSDYDEKSKEIIRSFGAIPLDYDLNAKGLNPLKDIKATINLIKLLKHHKPDIVFSFFVKPVIFGTIAAKIAGVKRKVGMIEGLGNAFTPLLNERQKIKTNLIKSVQILLYKFSLPLLDRLILLNNDDKVDLIDRYKINLKSLEILGPIGVDLTKFSHQRPLLEPVSFIFIARLLAQKGIFEYINAGKIIKERYPNIKFYVYGDADENNPFSIKKDELEEYIKNDIIVYGGGVDDIEEKIKNTSVFVLPSHREGFPRSTQEAMAIGRAVITTNVPGCKDSIKDGVNGFLIPPFDVKILADKMEIFIKNPNLIEQMGKESRAIAENNFDVFKINKRLITLILEK</sequence>
<dbReference type="Proteomes" id="UP000503264">
    <property type="component" value="Chromosome"/>
</dbReference>
<protein>
    <submittedName>
        <fullName evidence="3">Glycosyltransferase, family 1</fullName>
    </submittedName>
</protein>
<dbReference type="Pfam" id="PF00534">
    <property type="entry name" value="Glycos_transf_1"/>
    <property type="match status" value="1"/>
</dbReference>
<dbReference type="Pfam" id="PF13477">
    <property type="entry name" value="Glyco_trans_4_2"/>
    <property type="match status" value="1"/>
</dbReference>
<proteinExistence type="predicted"/>
<keyword evidence="4" id="KW-1185">Reference proteome</keyword>
<evidence type="ECO:0000259" key="1">
    <source>
        <dbReference type="Pfam" id="PF00534"/>
    </source>
</evidence>
<dbReference type="InterPro" id="IPR028098">
    <property type="entry name" value="Glyco_trans_4-like_N"/>
</dbReference>
<dbReference type="PANTHER" id="PTHR12526">
    <property type="entry name" value="GLYCOSYLTRANSFERASE"/>
    <property type="match status" value="1"/>
</dbReference>
<organism evidence="3 4">
    <name type="scientific">Campylobacter mucosalis CCUG 21559</name>
    <dbReference type="NCBI Taxonomy" id="1032067"/>
    <lineage>
        <taxon>Bacteria</taxon>
        <taxon>Pseudomonadati</taxon>
        <taxon>Campylobacterota</taxon>
        <taxon>Epsilonproteobacteria</taxon>
        <taxon>Campylobacterales</taxon>
        <taxon>Campylobacteraceae</taxon>
        <taxon>Campylobacter</taxon>
    </lineage>
</organism>
<name>A0A6G5QI28_9BACT</name>
<dbReference type="CDD" id="cd03808">
    <property type="entry name" value="GT4_CapM-like"/>
    <property type="match status" value="1"/>
</dbReference>
<keyword evidence="3" id="KW-0808">Transferase</keyword>
<dbReference type="SUPFAM" id="SSF53756">
    <property type="entry name" value="UDP-Glycosyltransferase/glycogen phosphorylase"/>
    <property type="match status" value="1"/>
</dbReference>
<accession>A0A6G5QI28</accession>
<dbReference type="PANTHER" id="PTHR12526:SF638">
    <property type="entry name" value="SPORE COAT PROTEIN SA"/>
    <property type="match status" value="1"/>
</dbReference>
<dbReference type="InterPro" id="IPR001296">
    <property type="entry name" value="Glyco_trans_1"/>
</dbReference>
<feature type="domain" description="Glycosyltransferase subfamily 4-like N-terminal" evidence="2">
    <location>
        <begin position="19"/>
        <end position="136"/>
    </location>
</feature>
<feature type="domain" description="Glycosyl transferase family 1" evidence="1">
    <location>
        <begin position="198"/>
        <end position="353"/>
    </location>
</feature>
<evidence type="ECO:0000259" key="2">
    <source>
        <dbReference type="Pfam" id="PF13477"/>
    </source>
</evidence>
<dbReference type="AlphaFoldDB" id="A0A6G5QI28"/>
<dbReference type="EMBL" id="CP012542">
    <property type="protein sequence ID" value="QCD45338.1"/>
    <property type="molecule type" value="Genomic_DNA"/>
</dbReference>
<gene>
    <name evidence="3" type="ORF">CMUC_1588</name>
</gene>
<dbReference type="RefSeq" id="WP_171994100.1">
    <property type="nucleotide sequence ID" value="NZ_CP012542.1"/>
</dbReference>
<reference evidence="3 4" key="1">
    <citation type="submission" date="2016-07" db="EMBL/GenBank/DDBJ databases">
        <title>Comparative genomics of the Campylobacter concisus group.</title>
        <authorList>
            <person name="Miller W.G."/>
            <person name="Yee E."/>
            <person name="Chapman M.H."/>
            <person name="Huynh S."/>
            <person name="Bono J.L."/>
            <person name="On S.L.W."/>
            <person name="StLeger J."/>
            <person name="Foster G."/>
            <person name="Parker C.T."/>
        </authorList>
    </citation>
    <scope>NUCLEOTIDE SEQUENCE [LARGE SCALE GENOMIC DNA]</scope>
    <source>
        <strain evidence="3 4">CCUG 21559</strain>
    </source>
</reference>
<dbReference type="GO" id="GO:0016757">
    <property type="term" value="F:glycosyltransferase activity"/>
    <property type="evidence" value="ECO:0007669"/>
    <property type="project" value="InterPro"/>
</dbReference>
<dbReference type="Gene3D" id="3.40.50.2000">
    <property type="entry name" value="Glycogen Phosphorylase B"/>
    <property type="match status" value="2"/>
</dbReference>